<accession>A0A6J7WSL8</accession>
<dbReference type="EMBL" id="LR798286">
    <property type="protein sequence ID" value="CAB5221079.1"/>
    <property type="molecule type" value="Genomic_DNA"/>
</dbReference>
<proteinExistence type="predicted"/>
<organism evidence="1">
    <name type="scientific">uncultured Caudovirales phage</name>
    <dbReference type="NCBI Taxonomy" id="2100421"/>
    <lineage>
        <taxon>Viruses</taxon>
        <taxon>Duplodnaviria</taxon>
        <taxon>Heunggongvirae</taxon>
        <taxon>Uroviricota</taxon>
        <taxon>Caudoviricetes</taxon>
        <taxon>Peduoviridae</taxon>
        <taxon>Maltschvirus</taxon>
        <taxon>Maltschvirus maltsch</taxon>
    </lineage>
</organism>
<dbReference type="Gene3D" id="3.30.420.240">
    <property type="match status" value="1"/>
</dbReference>
<evidence type="ECO:0000313" key="1">
    <source>
        <dbReference type="EMBL" id="CAB5221079.1"/>
    </source>
</evidence>
<name>A0A6J7WSL8_9CAUD</name>
<sequence>MNMLDDIIQRVAKLPQAEQDAVSQDAYDLTAGLKFVPNPGPQTDAYLSQAMVLLYGGQAGGGKTMLEIGWGVNEAESGIIFRRGRNQTDGLEKEGKALIGSAASFNGSDLEWSWIHGSKSLKLAGMQMPDDWNDHAGRERDYMAFDEGGEFLETQVASIIAWLRAAPGKRTRVIIGSNPPRSADGLWLLKWFAPWLDPKFINPATPGELRWAAYVTKGDEAHMVWVEGPGVYEIDGEPYTAKSYTFIPASLADNPHRNTPEYRAQLQSLPEPLRSQLLYGKFSGSLKDLVNQAIPTAWVQLAQERWNEKPPKNVPMCAIGVDASGGGTDPMIMAPRHDGWFAPLVEVPGKDIPIARAGAYCAGMVVTRRQDNAMVVVDMGGGYGGPMYEHLVGNSVEVYRYKGAESSSRRSRDGALKFKNKRSAAIWGLREALDPGQPGGSPIALPPDNRLLADLTAPTWALTPQGIEIEAKEKVCKRLGRSTDRGDAVAMSWYAGPRALTNAMEWMDLKQTKHGLRKAPQIVHSGRTPLSVKRRA</sequence>
<dbReference type="Gene3D" id="3.40.50.300">
    <property type="entry name" value="P-loop containing nucleotide triphosphate hydrolases"/>
    <property type="match status" value="1"/>
</dbReference>
<dbReference type="InterPro" id="IPR027417">
    <property type="entry name" value="P-loop_NTPase"/>
</dbReference>
<protein>
    <submittedName>
        <fullName evidence="1">Terminase-like family</fullName>
    </submittedName>
</protein>
<reference evidence="1" key="1">
    <citation type="submission" date="2020-05" db="EMBL/GenBank/DDBJ databases">
        <authorList>
            <person name="Chiriac C."/>
            <person name="Salcher M."/>
            <person name="Ghai R."/>
            <person name="Kavagutti S V."/>
        </authorList>
    </citation>
    <scope>NUCLEOTIDE SEQUENCE</scope>
</reference>
<gene>
    <name evidence="1" type="ORF">UFOVP241_73</name>
</gene>